<accession>A0A919W8B7</accession>
<evidence type="ECO:0000256" key="2">
    <source>
        <dbReference type="ARBA" id="ARBA00022676"/>
    </source>
</evidence>
<dbReference type="CDD" id="cd00761">
    <property type="entry name" value="Glyco_tranf_GTA_type"/>
    <property type="match status" value="1"/>
</dbReference>
<evidence type="ECO:0000313" key="6">
    <source>
        <dbReference type="Proteomes" id="UP000677082"/>
    </source>
</evidence>
<keyword evidence="6" id="KW-1185">Reference proteome</keyword>
<gene>
    <name evidence="5" type="ORF">Ato02nite_048140</name>
</gene>
<comment type="caution">
    <text evidence="5">The sequence shown here is derived from an EMBL/GenBank/DDBJ whole genome shotgun (WGS) entry which is preliminary data.</text>
</comment>
<sequence length="277" mass="31955">MRLSIVIPVYNEERFIGPCLDAILGQNERVHEIIVVDNNCTDGTRRILDSYADRIQVLMEQRQGVQYARNTGFDAATGDVIGRIDADTRLPPDWSRCVREEFADPSIDAVTGSVRYYDVRLAPLLGWVDTLFRRAWSRRRIDWLFGANMAIRADGWCRVRESLCARPDVHEDIDRGIHLYGAGGRIAFVPGLRVFTSARRIANRFRDFRRYALMGERSYRMHRDVASPCAYPRSWLTARLHLGLHPVLRLLYALAQADPWATLRRDDGRKNPMQPIR</sequence>
<proteinExistence type="inferred from homology"/>
<dbReference type="Proteomes" id="UP000677082">
    <property type="component" value="Unassembled WGS sequence"/>
</dbReference>
<evidence type="ECO:0000256" key="1">
    <source>
        <dbReference type="ARBA" id="ARBA00006739"/>
    </source>
</evidence>
<feature type="domain" description="Glycosyltransferase 2-like" evidence="4">
    <location>
        <begin position="4"/>
        <end position="119"/>
    </location>
</feature>
<evidence type="ECO:0000313" key="5">
    <source>
        <dbReference type="EMBL" id="GIM93021.1"/>
    </source>
</evidence>
<dbReference type="InterPro" id="IPR029044">
    <property type="entry name" value="Nucleotide-diphossugar_trans"/>
</dbReference>
<dbReference type="Pfam" id="PF00535">
    <property type="entry name" value="Glycos_transf_2"/>
    <property type="match status" value="1"/>
</dbReference>
<name>A0A919W8B7_9ACTN</name>
<reference evidence="5 6" key="1">
    <citation type="submission" date="2021-03" db="EMBL/GenBank/DDBJ databases">
        <title>Whole genome shotgun sequence of Actinoplanes toevensis NBRC 105298.</title>
        <authorList>
            <person name="Komaki H."/>
            <person name="Tamura T."/>
        </authorList>
    </citation>
    <scope>NUCLEOTIDE SEQUENCE [LARGE SCALE GENOMIC DNA]</scope>
    <source>
        <strain evidence="5 6">NBRC 105298</strain>
    </source>
</reference>
<dbReference type="AlphaFoldDB" id="A0A919W8B7"/>
<evidence type="ECO:0000256" key="3">
    <source>
        <dbReference type="ARBA" id="ARBA00022679"/>
    </source>
</evidence>
<comment type="similarity">
    <text evidence="1">Belongs to the glycosyltransferase 2 family.</text>
</comment>
<dbReference type="EMBL" id="BOQN01000062">
    <property type="protein sequence ID" value="GIM93021.1"/>
    <property type="molecule type" value="Genomic_DNA"/>
</dbReference>
<keyword evidence="2" id="KW-0328">Glycosyltransferase</keyword>
<dbReference type="PANTHER" id="PTHR43630">
    <property type="entry name" value="POLY-BETA-1,6-N-ACETYL-D-GLUCOSAMINE SYNTHASE"/>
    <property type="match status" value="1"/>
</dbReference>
<dbReference type="PANTHER" id="PTHR43630:SF1">
    <property type="entry name" value="POLY-BETA-1,6-N-ACETYL-D-GLUCOSAMINE SYNTHASE"/>
    <property type="match status" value="1"/>
</dbReference>
<organism evidence="5 6">
    <name type="scientific">Paractinoplanes toevensis</name>
    <dbReference type="NCBI Taxonomy" id="571911"/>
    <lineage>
        <taxon>Bacteria</taxon>
        <taxon>Bacillati</taxon>
        <taxon>Actinomycetota</taxon>
        <taxon>Actinomycetes</taxon>
        <taxon>Micromonosporales</taxon>
        <taxon>Micromonosporaceae</taxon>
        <taxon>Paractinoplanes</taxon>
    </lineage>
</organism>
<dbReference type="Gene3D" id="3.90.550.10">
    <property type="entry name" value="Spore Coat Polysaccharide Biosynthesis Protein SpsA, Chain A"/>
    <property type="match status" value="1"/>
</dbReference>
<dbReference type="GO" id="GO:0016757">
    <property type="term" value="F:glycosyltransferase activity"/>
    <property type="evidence" value="ECO:0007669"/>
    <property type="project" value="UniProtKB-KW"/>
</dbReference>
<keyword evidence="3 5" id="KW-0808">Transferase</keyword>
<evidence type="ECO:0000259" key="4">
    <source>
        <dbReference type="Pfam" id="PF00535"/>
    </source>
</evidence>
<protein>
    <submittedName>
        <fullName evidence="5">Glycosyl transferase</fullName>
    </submittedName>
</protein>
<dbReference type="InterPro" id="IPR001173">
    <property type="entry name" value="Glyco_trans_2-like"/>
</dbReference>
<dbReference type="SUPFAM" id="SSF53448">
    <property type="entry name" value="Nucleotide-diphospho-sugar transferases"/>
    <property type="match status" value="1"/>
</dbReference>